<dbReference type="GO" id="GO:1904680">
    <property type="term" value="F:peptide transmembrane transporter activity"/>
    <property type="evidence" value="ECO:0007669"/>
    <property type="project" value="TreeGrafter"/>
</dbReference>
<dbReference type="InterPro" id="IPR030678">
    <property type="entry name" value="Peptide/Ni-bd"/>
</dbReference>
<dbReference type="AlphaFoldDB" id="A0A1R4GAL7"/>
<evidence type="ECO:0000256" key="3">
    <source>
        <dbReference type="ARBA" id="ARBA00022448"/>
    </source>
</evidence>
<dbReference type="InterPro" id="IPR039424">
    <property type="entry name" value="SBP_5"/>
</dbReference>
<keyword evidence="4" id="KW-0732">Signal</keyword>
<protein>
    <submittedName>
        <fullName evidence="7">Dipeptide-binding ABC transporter, periplasmic substrate-binding component (TC 3.A.1.5.2)</fullName>
    </submittedName>
</protein>
<dbReference type="GO" id="GO:0042597">
    <property type="term" value="C:periplasmic space"/>
    <property type="evidence" value="ECO:0007669"/>
    <property type="project" value="UniProtKB-ARBA"/>
</dbReference>
<dbReference type="PANTHER" id="PTHR30290">
    <property type="entry name" value="PERIPLASMIC BINDING COMPONENT OF ABC TRANSPORTER"/>
    <property type="match status" value="1"/>
</dbReference>
<reference evidence="7 8" key="1">
    <citation type="submission" date="2017-02" db="EMBL/GenBank/DDBJ databases">
        <authorList>
            <person name="Peterson S.W."/>
        </authorList>
    </citation>
    <scope>NUCLEOTIDE SEQUENCE [LARGE SCALE GENOMIC DNA]</scope>
    <source>
        <strain evidence="7 8">B Ar 00.02</strain>
    </source>
</reference>
<accession>A0A1R4GAL7</accession>
<organism evidence="7 8">
    <name type="scientific">Arthrobacter rhombi</name>
    <dbReference type="NCBI Taxonomy" id="71253"/>
    <lineage>
        <taxon>Bacteria</taxon>
        <taxon>Bacillati</taxon>
        <taxon>Actinomycetota</taxon>
        <taxon>Actinomycetes</taxon>
        <taxon>Micrococcales</taxon>
        <taxon>Micrococcaceae</taxon>
        <taxon>Arthrobacter</taxon>
    </lineage>
</organism>
<dbReference type="GO" id="GO:0015833">
    <property type="term" value="P:peptide transport"/>
    <property type="evidence" value="ECO:0007669"/>
    <property type="project" value="TreeGrafter"/>
</dbReference>
<dbReference type="Gene3D" id="3.10.105.10">
    <property type="entry name" value="Dipeptide-binding Protein, Domain 3"/>
    <property type="match status" value="1"/>
</dbReference>
<feature type="domain" description="Solute-binding protein family 5" evidence="6">
    <location>
        <begin position="111"/>
        <end position="539"/>
    </location>
</feature>
<dbReference type="Pfam" id="PF00496">
    <property type="entry name" value="SBP_bac_5"/>
    <property type="match status" value="1"/>
</dbReference>
<evidence type="ECO:0000259" key="6">
    <source>
        <dbReference type="Pfam" id="PF00496"/>
    </source>
</evidence>
<comment type="subcellular location">
    <subcellularLocation>
        <location evidence="1">Cell membrane</location>
        <topology evidence="1">Lipid-anchor</topology>
    </subcellularLocation>
</comment>
<evidence type="ECO:0000256" key="4">
    <source>
        <dbReference type="ARBA" id="ARBA00022729"/>
    </source>
</evidence>
<dbReference type="Gene3D" id="3.90.76.10">
    <property type="entry name" value="Dipeptide-binding Protein, Domain 1"/>
    <property type="match status" value="2"/>
</dbReference>
<dbReference type="EMBL" id="FUHW01000032">
    <property type="protein sequence ID" value="SJM65117.1"/>
    <property type="molecule type" value="Genomic_DNA"/>
</dbReference>
<gene>
    <name evidence="7" type="ORF">FM101_09050</name>
</gene>
<evidence type="ECO:0000256" key="5">
    <source>
        <dbReference type="SAM" id="MobiDB-lite"/>
    </source>
</evidence>
<dbReference type="GO" id="GO:0043190">
    <property type="term" value="C:ATP-binding cassette (ABC) transporter complex"/>
    <property type="evidence" value="ECO:0007669"/>
    <property type="project" value="InterPro"/>
</dbReference>
<evidence type="ECO:0000256" key="1">
    <source>
        <dbReference type="ARBA" id="ARBA00004193"/>
    </source>
</evidence>
<dbReference type="Gene3D" id="3.40.190.10">
    <property type="entry name" value="Periplasmic binding protein-like II"/>
    <property type="match status" value="2"/>
</dbReference>
<proteinExistence type="inferred from homology"/>
<dbReference type="InterPro" id="IPR000914">
    <property type="entry name" value="SBP_5_dom"/>
</dbReference>
<keyword evidence="8" id="KW-1185">Reference proteome</keyword>
<evidence type="ECO:0000313" key="8">
    <source>
        <dbReference type="Proteomes" id="UP000195913"/>
    </source>
</evidence>
<keyword evidence="3" id="KW-0813">Transport</keyword>
<sequence>MSVESTNRPGDVQGPGTSFSRGIRPSRRTVLGLGSIAMAGLVGCTKATTPEELPTAAPPSTSIVKNLEIRFGTPAAPAILDPALASDNESFRVTRQIFESLISVDPDTGAPTPGLATEWKISKDGLTYTFTLRDGVSFHDGTEFNADAVVHNFERWANLPQDLGGKVGQAFESVFHHTEVQPAGDTGIAQDSQAATQSMLRSPNVLGGLKLTKDSGKDSAPKDKFETVTASYYDSCRAVDSHTFVLKLTKPITGLIDALTLPGFGIASPSALRKYKADEAKKDASGSLSTGFSRHPVGTGPYLFDEAEAESVTVVANEDYWRHSTQIGRATFAVLRDPSSRLQSLRRQKIAAYDMVTVGELRELVREGQQILQRDPFSILYLGMNQSNPLLADRKIRQAVAHAVNRQELIQKFFISGTKEARSFVPPSLGVPDGQTYFGYDVPKAKSLLKSSSYDGEPIPFTYPLNVTRAYLPMPERIYAEISAQLTAVGFNIKPYPIDWEDGYMDNVVNGRRPGFHLLGWNGGYRDPDNFIGTLFGTTSPEFGYDAPKVRAKIVKARSMPNGDPRATTYQQIGEQLAKDLPALPLAYPISAVAADDSVMHYPTSPTLDEPFDRVRLAT</sequence>
<evidence type="ECO:0000313" key="7">
    <source>
        <dbReference type="EMBL" id="SJM65117.1"/>
    </source>
</evidence>
<dbReference type="PIRSF" id="PIRSF002741">
    <property type="entry name" value="MppA"/>
    <property type="match status" value="1"/>
</dbReference>
<evidence type="ECO:0000256" key="2">
    <source>
        <dbReference type="ARBA" id="ARBA00005695"/>
    </source>
</evidence>
<comment type="similarity">
    <text evidence="2">Belongs to the bacterial solute-binding protein 5 family.</text>
</comment>
<feature type="region of interest" description="Disordered" evidence="5">
    <location>
        <begin position="1"/>
        <end position="24"/>
    </location>
</feature>
<dbReference type="InterPro" id="IPR023765">
    <property type="entry name" value="SBP_5_CS"/>
</dbReference>
<dbReference type="PANTHER" id="PTHR30290:SF9">
    <property type="entry name" value="OLIGOPEPTIDE-BINDING PROTEIN APPA"/>
    <property type="match status" value="1"/>
</dbReference>
<dbReference type="SUPFAM" id="SSF53850">
    <property type="entry name" value="Periplasmic binding protein-like II"/>
    <property type="match status" value="1"/>
</dbReference>
<name>A0A1R4GAL7_9MICC</name>
<dbReference type="PROSITE" id="PS01040">
    <property type="entry name" value="SBP_BACTERIAL_5"/>
    <property type="match status" value="1"/>
</dbReference>
<dbReference type="Proteomes" id="UP000195913">
    <property type="component" value="Unassembled WGS sequence"/>
</dbReference>